<evidence type="ECO:0000256" key="2">
    <source>
        <dbReference type="ARBA" id="ARBA00007400"/>
    </source>
</evidence>
<protein>
    <submittedName>
        <fullName evidence="9">Acyltransferase</fullName>
    </submittedName>
</protein>
<dbReference type="PANTHER" id="PTHR40074">
    <property type="entry name" value="O-ACETYLTRANSFERASE WECH"/>
    <property type="match status" value="1"/>
</dbReference>
<feature type="transmembrane region" description="Helical" evidence="7">
    <location>
        <begin position="203"/>
        <end position="225"/>
    </location>
</feature>
<sequence>MKRDLALDSLKVLLAVFVVGIHSYFLNGSGTLWGDLLGNGLFRVAVPVFFIINGYFFSRVLAGESLMPWFKKVFFLYMAWMVVFLPFYIPGSLTVSSFARFLKTLALGYHHIWYLSAFILSGIVIYLLRNRSSRFLVISAGILFSVGVFLQYVRAYISFPQSAINNLLDVEWISRNFLFMAYPFMVTGILIRRHSIQKRLSPGLVWSLLGIGLTLVFLEAGMNYAFLKETRHSFDCLLALGLAAPALFLAITTLPWTHSSKRLSDLSMVIYFVHPLFISLLVDGWGIANNGINITGWTLFLSVLIVPVHDGVRQLLSRTFQPLIATG</sequence>
<dbReference type="GO" id="GO:0005886">
    <property type="term" value="C:plasma membrane"/>
    <property type="evidence" value="ECO:0007669"/>
    <property type="project" value="UniProtKB-SubCell"/>
</dbReference>
<feature type="transmembrane region" description="Helical" evidence="7">
    <location>
        <begin position="294"/>
        <end position="312"/>
    </location>
</feature>
<proteinExistence type="inferred from homology"/>
<dbReference type="AlphaFoldDB" id="A0A6B2M1T9"/>
<dbReference type="PANTHER" id="PTHR40074:SF2">
    <property type="entry name" value="O-ACETYLTRANSFERASE WECH"/>
    <property type="match status" value="1"/>
</dbReference>
<evidence type="ECO:0000256" key="1">
    <source>
        <dbReference type="ARBA" id="ARBA00004651"/>
    </source>
</evidence>
<reference evidence="9 10" key="1">
    <citation type="submission" date="2020-02" db="EMBL/GenBank/DDBJ databases">
        <title>Albibacoteraceae fam. nov., the first described family within the subdivision 4 Verrucomicrobia.</title>
        <authorList>
            <person name="Xi F."/>
        </authorList>
    </citation>
    <scope>NUCLEOTIDE SEQUENCE [LARGE SCALE GENOMIC DNA]</scope>
    <source>
        <strain evidence="9 10">CK1056</strain>
    </source>
</reference>
<evidence type="ECO:0000256" key="6">
    <source>
        <dbReference type="ARBA" id="ARBA00023136"/>
    </source>
</evidence>
<feature type="transmembrane region" description="Helical" evidence="7">
    <location>
        <begin position="237"/>
        <end position="256"/>
    </location>
</feature>
<dbReference type="Pfam" id="PF01757">
    <property type="entry name" value="Acyl_transf_3"/>
    <property type="match status" value="1"/>
</dbReference>
<keyword evidence="3" id="KW-1003">Cell membrane</keyword>
<feature type="transmembrane region" description="Helical" evidence="7">
    <location>
        <begin position="111"/>
        <end position="128"/>
    </location>
</feature>
<evidence type="ECO:0000313" key="10">
    <source>
        <dbReference type="Proteomes" id="UP000478417"/>
    </source>
</evidence>
<evidence type="ECO:0000256" key="5">
    <source>
        <dbReference type="ARBA" id="ARBA00022989"/>
    </source>
</evidence>
<feature type="domain" description="Acyltransferase 3" evidence="8">
    <location>
        <begin position="5"/>
        <end position="306"/>
    </location>
</feature>
<dbReference type="RefSeq" id="WP_163964090.1">
    <property type="nucleotide sequence ID" value="NZ_JAAGNX010000002.1"/>
</dbReference>
<keyword evidence="9" id="KW-0808">Transferase</keyword>
<comment type="caution">
    <text evidence="9">The sequence shown here is derived from an EMBL/GenBank/DDBJ whole genome shotgun (WGS) entry which is preliminary data.</text>
</comment>
<dbReference type="GO" id="GO:0009246">
    <property type="term" value="P:enterobacterial common antigen biosynthetic process"/>
    <property type="evidence" value="ECO:0007669"/>
    <property type="project" value="TreeGrafter"/>
</dbReference>
<feature type="transmembrane region" description="Helical" evidence="7">
    <location>
        <begin position="40"/>
        <end position="62"/>
    </location>
</feature>
<name>A0A6B2M1T9_9BACT</name>
<comment type="similarity">
    <text evidence="2">Belongs to the acyltransferase 3 family.</text>
</comment>
<keyword evidence="10" id="KW-1185">Reference proteome</keyword>
<evidence type="ECO:0000256" key="4">
    <source>
        <dbReference type="ARBA" id="ARBA00022692"/>
    </source>
</evidence>
<dbReference type="EMBL" id="JAAGNX010000002">
    <property type="protein sequence ID" value="NDV62312.1"/>
    <property type="molecule type" value="Genomic_DNA"/>
</dbReference>
<gene>
    <name evidence="9" type="ORF">G0Q06_07620</name>
</gene>
<dbReference type="GO" id="GO:0016413">
    <property type="term" value="F:O-acetyltransferase activity"/>
    <property type="evidence" value="ECO:0007669"/>
    <property type="project" value="TreeGrafter"/>
</dbReference>
<feature type="transmembrane region" description="Helical" evidence="7">
    <location>
        <begin position="268"/>
        <end position="288"/>
    </location>
</feature>
<evidence type="ECO:0000256" key="7">
    <source>
        <dbReference type="SAM" id="Phobius"/>
    </source>
</evidence>
<accession>A0A6B2M1T9</accession>
<keyword evidence="6 7" id="KW-0472">Membrane</keyword>
<feature type="transmembrane region" description="Helical" evidence="7">
    <location>
        <begin position="74"/>
        <end position="91"/>
    </location>
</feature>
<keyword evidence="4 7" id="KW-0812">Transmembrane</keyword>
<dbReference type="InterPro" id="IPR002656">
    <property type="entry name" value="Acyl_transf_3_dom"/>
</dbReference>
<organism evidence="9 10">
    <name type="scientific">Oceanipulchritudo coccoides</name>
    <dbReference type="NCBI Taxonomy" id="2706888"/>
    <lineage>
        <taxon>Bacteria</taxon>
        <taxon>Pseudomonadati</taxon>
        <taxon>Verrucomicrobiota</taxon>
        <taxon>Opitutia</taxon>
        <taxon>Puniceicoccales</taxon>
        <taxon>Oceanipulchritudinaceae</taxon>
        <taxon>Oceanipulchritudo</taxon>
    </lineage>
</organism>
<dbReference type="Proteomes" id="UP000478417">
    <property type="component" value="Unassembled WGS sequence"/>
</dbReference>
<feature type="transmembrane region" description="Helical" evidence="7">
    <location>
        <begin position="12"/>
        <end position="34"/>
    </location>
</feature>
<evidence type="ECO:0000313" key="9">
    <source>
        <dbReference type="EMBL" id="NDV62312.1"/>
    </source>
</evidence>
<feature type="transmembrane region" description="Helical" evidence="7">
    <location>
        <begin position="173"/>
        <end position="191"/>
    </location>
</feature>
<feature type="transmembrane region" description="Helical" evidence="7">
    <location>
        <begin position="135"/>
        <end position="153"/>
    </location>
</feature>
<keyword evidence="9" id="KW-0012">Acyltransferase</keyword>
<comment type="subcellular location">
    <subcellularLocation>
        <location evidence="1">Cell membrane</location>
        <topology evidence="1">Multi-pass membrane protein</topology>
    </subcellularLocation>
</comment>
<keyword evidence="5 7" id="KW-1133">Transmembrane helix</keyword>
<evidence type="ECO:0000256" key="3">
    <source>
        <dbReference type="ARBA" id="ARBA00022475"/>
    </source>
</evidence>
<evidence type="ECO:0000259" key="8">
    <source>
        <dbReference type="Pfam" id="PF01757"/>
    </source>
</evidence>